<dbReference type="Proteomes" id="UP000661112">
    <property type="component" value="Unassembled WGS sequence"/>
</dbReference>
<evidence type="ECO:0000313" key="2">
    <source>
        <dbReference type="EMBL" id="MBD2504458.1"/>
    </source>
</evidence>
<sequence length="323" mass="36498">MNHQQIDTTTANSYLPMVSVVVPIYNGEADLPDLINCFTSQTYPRERVEYLLVDNNSSDRTFTFIEKFSANSSITIHPLSEKQIQSSYAARNTGIKAAVGEIVVFTDADCRPQPQWLNALIKPFVNTEIVIVVGEIVALPGTNLLEKYADRQETLSQKHTLAHRFCPYGQTANLAIRRTVFDQSGLFRPHLNSGGDADICWRILRSNLGSLEFAPEAIVQHRHRVTLKELASQWRRYGRSNRYLHELHGVELMRDISLKEVGYRLARWLIKELPRSSAKAIAGRADLVDLLNTPISLFTARARAGGQRNAKLPEEAKTIEWLN</sequence>
<dbReference type="Pfam" id="PF00535">
    <property type="entry name" value="Glycos_transf_2"/>
    <property type="match status" value="1"/>
</dbReference>
<proteinExistence type="predicted"/>
<reference evidence="2 3" key="1">
    <citation type="journal article" date="2020" name="ISME J.">
        <title>Comparative genomics reveals insights into cyanobacterial evolution and habitat adaptation.</title>
        <authorList>
            <person name="Chen M.Y."/>
            <person name="Teng W.K."/>
            <person name="Zhao L."/>
            <person name="Hu C.X."/>
            <person name="Zhou Y.K."/>
            <person name="Han B.P."/>
            <person name="Song L.R."/>
            <person name="Shu W.S."/>
        </authorList>
    </citation>
    <scope>NUCLEOTIDE SEQUENCE [LARGE SCALE GENOMIC DNA]</scope>
    <source>
        <strain evidence="2 3">FACHB-119</strain>
    </source>
</reference>
<dbReference type="InterPro" id="IPR050834">
    <property type="entry name" value="Glycosyltransf_2"/>
</dbReference>
<comment type="caution">
    <text evidence="2">The sequence shown here is derived from an EMBL/GenBank/DDBJ whole genome shotgun (WGS) entry which is preliminary data.</text>
</comment>
<dbReference type="RefSeq" id="WP_190478274.1">
    <property type="nucleotide sequence ID" value="NZ_JACJSG010000052.1"/>
</dbReference>
<dbReference type="Gene3D" id="3.90.550.10">
    <property type="entry name" value="Spore Coat Polysaccharide Biosynthesis Protein SpsA, Chain A"/>
    <property type="match status" value="1"/>
</dbReference>
<gene>
    <name evidence="2" type="ORF">H6G83_28270</name>
</gene>
<protein>
    <submittedName>
        <fullName evidence="2">Glycosyltransferase</fullName>
    </submittedName>
</protein>
<dbReference type="SUPFAM" id="SSF53448">
    <property type="entry name" value="Nucleotide-diphospho-sugar transferases"/>
    <property type="match status" value="1"/>
</dbReference>
<organism evidence="2 3">
    <name type="scientific">Anabaena azotica FACHB-119</name>
    <dbReference type="NCBI Taxonomy" id="947527"/>
    <lineage>
        <taxon>Bacteria</taxon>
        <taxon>Bacillati</taxon>
        <taxon>Cyanobacteriota</taxon>
        <taxon>Cyanophyceae</taxon>
        <taxon>Nostocales</taxon>
        <taxon>Nostocaceae</taxon>
        <taxon>Anabaena</taxon>
        <taxon>Anabaena azotica</taxon>
    </lineage>
</organism>
<feature type="domain" description="Glycosyltransferase 2-like" evidence="1">
    <location>
        <begin position="19"/>
        <end position="152"/>
    </location>
</feature>
<dbReference type="InterPro" id="IPR001173">
    <property type="entry name" value="Glyco_trans_2-like"/>
</dbReference>
<evidence type="ECO:0000259" key="1">
    <source>
        <dbReference type="Pfam" id="PF00535"/>
    </source>
</evidence>
<evidence type="ECO:0000313" key="3">
    <source>
        <dbReference type="Proteomes" id="UP000661112"/>
    </source>
</evidence>
<accession>A0ABR8DFH4</accession>
<dbReference type="PANTHER" id="PTHR43685:SF2">
    <property type="entry name" value="GLYCOSYLTRANSFERASE 2-LIKE DOMAIN-CONTAINING PROTEIN"/>
    <property type="match status" value="1"/>
</dbReference>
<dbReference type="PANTHER" id="PTHR43685">
    <property type="entry name" value="GLYCOSYLTRANSFERASE"/>
    <property type="match status" value="1"/>
</dbReference>
<name>A0ABR8DFH4_9NOST</name>
<dbReference type="InterPro" id="IPR029044">
    <property type="entry name" value="Nucleotide-diphossugar_trans"/>
</dbReference>
<keyword evidence="3" id="KW-1185">Reference proteome</keyword>
<dbReference type="EMBL" id="JACJSG010000052">
    <property type="protein sequence ID" value="MBD2504458.1"/>
    <property type="molecule type" value="Genomic_DNA"/>
</dbReference>